<evidence type="ECO:0000313" key="1">
    <source>
        <dbReference type="EMBL" id="PAD85218.1"/>
    </source>
</evidence>
<comment type="caution">
    <text evidence="1">The sequence shown here is derived from an EMBL/GenBank/DDBJ whole genome shotgun (WGS) entry which is preliminary data.</text>
</comment>
<dbReference type="RefSeq" id="WP_095328402.1">
    <property type="nucleotide sequence ID" value="NZ_CP026031.1"/>
</dbReference>
<organism evidence="1 2">
    <name type="scientific">Niallia circulans</name>
    <name type="common">Bacillus circulans</name>
    <dbReference type="NCBI Taxonomy" id="1397"/>
    <lineage>
        <taxon>Bacteria</taxon>
        <taxon>Bacillati</taxon>
        <taxon>Bacillota</taxon>
        <taxon>Bacilli</taxon>
        <taxon>Bacillales</taxon>
        <taxon>Bacillaceae</taxon>
        <taxon>Niallia</taxon>
    </lineage>
</organism>
<evidence type="ECO:0000313" key="2">
    <source>
        <dbReference type="Proteomes" id="UP000216961"/>
    </source>
</evidence>
<gene>
    <name evidence="1" type="ORF">CHH57_00665</name>
</gene>
<dbReference type="AlphaFoldDB" id="A0A268FIN9"/>
<name>A0A268FIN9_NIACI</name>
<dbReference type="EMBL" id="NPBQ01000004">
    <property type="protein sequence ID" value="PAD85218.1"/>
    <property type="molecule type" value="Genomic_DNA"/>
</dbReference>
<dbReference type="KEGG" id="bcir:C2I06_04950"/>
<sequence length="78" mass="8893">MRTIKTHETQKNDADFSNDDEIFVPKEFAHLQKATGDQIGVTNYNINSFPKFVKISAYLFVGLLCLFVLTSIIVMFAF</sequence>
<reference evidence="1 2" key="1">
    <citation type="submission" date="2017-07" db="EMBL/GenBank/DDBJ databases">
        <title>Isolation and whole genome analysis of endospore-forming bacteria from heroin.</title>
        <authorList>
            <person name="Kalinowski J."/>
            <person name="Ahrens B."/>
            <person name="Al-Dilaimi A."/>
            <person name="Winkler A."/>
            <person name="Wibberg D."/>
            <person name="Schleenbecker U."/>
            <person name="Ruckert C."/>
            <person name="Wolfel R."/>
            <person name="Grass G."/>
        </authorList>
    </citation>
    <scope>NUCLEOTIDE SEQUENCE [LARGE SCALE GENOMIC DNA]</scope>
    <source>
        <strain evidence="1 2">7521-2</strain>
    </source>
</reference>
<dbReference type="Proteomes" id="UP000216961">
    <property type="component" value="Unassembled WGS sequence"/>
</dbReference>
<proteinExistence type="predicted"/>
<accession>A0A268FIN9</accession>
<protein>
    <submittedName>
        <fullName evidence="1">Uncharacterized protein</fullName>
    </submittedName>
</protein>